<dbReference type="Proteomes" id="UP000499080">
    <property type="component" value="Unassembled WGS sequence"/>
</dbReference>
<dbReference type="AlphaFoldDB" id="A0A4Y2SPX6"/>
<feature type="non-terminal residue" evidence="1">
    <location>
        <position position="38"/>
    </location>
</feature>
<gene>
    <name evidence="1" type="ORF">AVEN_263003_1</name>
</gene>
<evidence type="ECO:0000313" key="2">
    <source>
        <dbReference type="Proteomes" id="UP000499080"/>
    </source>
</evidence>
<proteinExistence type="predicted"/>
<reference evidence="1 2" key="1">
    <citation type="journal article" date="2019" name="Sci. Rep.">
        <title>Orb-weaving spider Araneus ventricosus genome elucidates the spidroin gene catalogue.</title>
        <authorList>
            <person name="Kono N."/>
            <person name="Nakamura H."/>
            <person name="Ohtoshi R."/>
            <person name="Moran D.A.P."/>
            <person name="Shinohara A."/>
            <person name="Yoshida Y."/>
            <person name="Fujiwara M."/>
            <person name="Mori M."/>
            <person name="Tomita M."/>
            <person name="Arakawa K."/>
        </authorList>
    </citation>
    <scope>NUCLEOTIDE SEQUENCE [LARGE SCALE GENOMIC DNA]</scope>
</reference>
<organism evidence="1 2">
    <name type="scientific">Araneus ventricosus</name>
    <name type="common">Orbweaver spider</name>
    <name type="synonym">Epeira ventricosa</name>
    <dbReference type="NCBI Taxonomy" id="182803"/>
    <lineage>
        <taxon>Eukaryota</taxon>
        <taxon>Metazoa</taxon>
        <taxon>Ecdysozoa</taxon>
        <taxon>Arthropoda</taxon>
        <taxon>Chelicerata</taxon>
        <taxon>Arachnida</taxon>
        <taxon>Araneae</taxon>
        <taxon>Araneomorphae</taxon>
        <taxon>Entelegynae</taxon>
        <taxon>Araneoidea</taxon>
        <taxon>Araneidae</taxon>
        <taxon>Araneus</taxon>
    </lineage>
</organism>
<protein>
    <submittedName>
        <fullName evidence="1">Uncharacterized protein</fullName>
    </submittedName>
</protein>
<dbReference type="EMBL" id="BGPR01023294">
    <property type="protein sequence ID" value="GBN90368.1"/>
    <property type="molecule type" value="Genomic_DNA"/>
</dbReference>
<sequence>MAPSICSQDFALLIIKIVLRASLPVVGTSAQSQLLLNP</sequence>
<accession>A0A4Y2SPX6</accession>
<comment type="caution">
    <text evidence="1">The sequence shown here is derived from an EMBL/GenBank/DDBJ whole genome shotgun (WGS) entry which is preliminary data.</text>
</comment>
<keyword evidence="2" id="KW-1185">Reference proteome</keyword>
<evidence type="ECO:0000313" key="1">
    <source>
        <dbReference type="EMBL" id="GBN90368.1"/>
    </source>
</evidence>
<name>A0A4Y2SPX6_ARAVE</name>